<dbReference type="AlphaFoldDB" id="A0A395MRZ7"/>
<name>A0A395MRZ7_9HYPO</name>
<dbReference type="Proteomes" id="UP000265631">
    <property type="component" value="Unassembled WGS sequence"/>
</dbReference>
<keyword evidence="2" id="KW-1185">Reference proteome</keyword>
<evidence type="ECO:0000313" key="1">
    <source>
        <dbReference type="EMBL" id="RFN50467.1"/>
    </source>
</evidence>
<proteinExistence type="predicted"/>
<sequence>MNADPTAKVDSNNNDLDQEAAAKLVYTVKKMALKDEKDKMKKAKLDIAKAIFDKEVARQDSNDNNGKNTISQAEECREPLVRDPVDLRVRLPRHINKGKPVEQIQFSSRDLRLELWHSIMGYGPFKAPIVGPFEVALPPWLDFHGLVWGEDGEIYKEVCSRIPEFLTIGWTVKDSKATSLVVGFKITHEDEAKAHWTWESLATLWIDVMTWVTDAYDGSAATLQESLTVSYWRRLAATRDDLLTRQSQLSSEANLDAAK</sequence>
<comment type="caution">
    <text evidence="1">The sequence shown here is derived from an EMBL/GenBank/DDBJ whole genome shotgun (WGS) entry which is preliminary data.</text>
</comment>
<organism evidence="1 2">
    <name type="scientific">Fusarium flagelliforme</name>
    <dbReference type="NCBI Taxonomy" id="2675880"/>
    <lineage>
        <taxon>Eukaryota</taxon>
        <taxon>Fungi</taxon>
        <taxon>Dikarya</taxon>
        <taxon>Ascomycota</taxon>
        <taxon>Pezizomycotina</taxon>
        <taxon>Sordariomycetes</taxon>
        <taxon>Hypocreomycetidae</taxon>
        <taxon>Hypocreales</taxon>
        <taxon>Nectriaceae</taxon>
        <taxon>Fusarium</taxon>
        <taxon>Fusarium incarnatum-equiseti species complex</taxon>
    </lineage>
</organism>
<gene>
    <name evidence="1" type="ORF">FIE12Z_5230</name>
</gene>
<dbReference type="EMBL" id="PXXK01000136">
    <property type="protein sequence ID" value="RFN50467.1"/>
    <property type="molecule type" value="Genomic_DNA"/>
</dbReference>
<accession>A0A395MRZ7</accession>
<protein>
    <submittedName>
        <fullName evidence="1">Uncharacterized protein</fullName>
    </submittedName>
</protein>
<evidence type="ECO:0000313" key="2">
    <source>
        <dbReference type="Proteomes" id="UP000265631"/>
    </source>
</evidence>
<reference evidence="1 2" key="1">
    <citation type="journal article" date="2018" name="PLoS Pathog.">
        <title>Evolution of structural diversity of trichothecenes, a family of toxins produced by plant pathogenic and entomopathogenic fungi.</title>
        <authorList>
            <person name="Proctor R.H."/>
            <person name="McCormick S.P."/>
            <person name="Kim H.S."/>
            <person name="Cardoza R.E."/>
            <person name="Stanley A.M."/>
            <person name="Lindo L."/>
            <person name="Kelly A."/>
            <person name="Brown D.W."/>
            <person name="Lee T."/>
            <person name="Vaughan M.M."/>
            <person name="Alexander N.J."/>
            <person name="Busman M."/>
            <person name="Gutierrez S."/>
        </authorList>
    </citation>
    <scope>NUCLEOTIDE SEQUENCE [LARGE SCALE GENOMIC DNA]</scope>
    <source>
        <strain evidence="1 2">NRRL 13405</strain>
    </source>
</reference>